<reference evidence="3" key="1">
    <citation type="submission" date="2022-11" db="UniProtKB">
        <authorList>
            <consortium name="WormBaseParasite"/>
        </authorList>
    </citation>
    <scope>IDENTIFICATION</scope>
</reference>
<feature type="region of interest" description="Disordered" evidence="1">
    <location>
        <begin position="86"/>
        <end position="112"/>
    </location>
</feature>
<protein>
    <submittedName>
        <fullName evidence="3">Uncharacterized protein</fullName>
    </submittedName>
</protein>
<proteinExistence type="predicted"/>
<evidence type="ECO:0000313" key="3">
    <source>
        <dbReference type="WBParaSite" id="PSAMB.scaffold1997size26157.g15956.t1"/>
    </source>
</evidence>
<name>A0A914VHZ1_9BILA</name>
<feature type="region of interest" description="Disordered" evidence="1">
    <location>
        <begin position="174"/>
        <end position="204"/>
    </location>
</feature>
<feature type="compositionally biased region" description="Basic and acidic residues" evidence="1">
    <location>
        <begin position="195"/>
        <end position="204"/>
    </location>
</feature>
<sequence length="204" mass="22991">MARPVLISTALHFAKVDKSEEKRSLLLICISQWVVCTLILVCNQKKVAMEVDFDKLMLQMTLNYRTTPIQLAEYNRLFSLCQEPAHPKGSQVDGTSVGPGTPAGINQDQNKENQQKLPCEFDLTSKCQAGWWNRSDNDNVAPVLLVWIDEPHGCKLQIQGRSLQELRQERLHHHHLPKSAQAATNANPAEMTVSRQEERQPAAT</sequence>
<accession>A0A914VHZ1</accession>
<dbReference type="WBParaSite" id="PSAMB.scaffold1997size26157.g15956.t1">
    <property type="protein sequence ID" value="PSAMB.scaffold1997size26157.g15956.t1"/>
    <property type="gene ID" value="PSAMB.scaffold1997size26157.g15956"/>
</dbReference>
<evidence type="ECO:0000256" key="1">
    <source>
        <dbReference type="SAM" id="MobiDB-lite"/>
    </source>
</evidence>
<organism evidence="2 3">
    <name type="scientific">Plectus sambesii</name>
    <dbReference type="NCBI Taxonomy" id="2011161"/>
    <lineage>
        <taxon>Eukaryota</taxon>
        <taxon>Metazoa</taxon>
        <taxon>Ecdysozoa</taxon>
        <taxon>Nematoda</taxon>
        <taxon>Chromadorea</taxon>
        <taxon>Plectida</taxon>
        <taxon>Plectina</taxon>
        <taxon>Plectoidea</taxon>
        <taxon>Plectidae</taxon>
        <taxon>Plectus</taxon>
    </lineage>
</organism>
<dbReference type="AlphaFoldDB" id="A0A914VHZ1"/>
<keyword evidence="2" id="KW-1185">Reference proteome</keyword>
<dbReference type="Proteomes" id="UP000887566">
    <property type="component" value="Unplaced"/>
</dbReference>
<evidence type="ECO:0000313" key="2">
    <source>
        <dbReference type="Proteomes" id="UP000887566"/>
    </source>
</evidence>